<organism evidence="1 2">
    <name type="scientific">Cedecea davisae DSM 4568</name>
    <dbReference type="NCBI Taxonomy" id="566551"/>
    <lineage>
        <taxon>Bacteria</taxon>
        <taxon>Pseudomonadati</taxon>
        <taxon>Pseudomonadota</taxon>
        <taxon>Gammaproteobacteria</taxon>
        <taxon>Enterobacterales</taxon>
        <taxon>Enterobacteriaceae</taxon>
        <taxon>Cedecea</taxon>
    </lineage>
</organism>
<comment type="caution">
    <text evidence="1">The sequence shown here is derived from an EMBL/GenBank/DDBJ whole genome shotgun (WGS) entry which is preliminary data.</text>
</comment>
<evidence type="ECO:0000313" key="1">
    <source>
        <dbReference type="EMBL" id="EPF17733.1"/>
    </source>
</evidence>
<dbReference type="PATRIC" id="fig|566551.4.peg.1584"/>
<dbReference type="SUPFAM" id="SSF53448">
    <property type="entry name" value="Nucleotide-diphospho-sugar transferases"/>
    <property type="match status" value="1"/>
</dbReference>
<proteinExistence type="predicted"/>
<dbReference type="InterPro" id="IPR029044">
    <property type="entry name" value="Nucleotide-diphossugar_trans"/>
</dbReference>
<dbReference type="Proteomes" id="UP000014585">
    <property type="component" value="Unassembled WGS sequence"/>
</dbReference>
<dbReference type="HOGENOM" id="CLU_032723_1_0_6"/>
<reference evidence="1 2" key="1">
    <citation type="submission" date="2013-04" db="EMBL/GenBank/DDBJ databases">
        <authorList>
            <person name="Weinstock G."/>
            <person name="Sodergren E."/>
            <person name="Lobos E.A."/>
            <person name="Fulton L."/>
            <person name="Fulton R."/>
            <person name="Courtney L."/>
            <person name="Fronick C."/>
            <person name="O'Laughlin M."/>
            <person name="Godfrey J."/>
            <person name="Wilson R.M."/>
            <person name="Miner T."/>
            <person name="Farmer C."/>
            <person name="Delehaunty K."/>
            <person name="Cordes M."/>
            <person name="Minx P."/>
            <person name="Tomlinson C."/>
            <person name="Chen J."/>
            <person name="Wollam A."/>
            <person name="Pepin K.H."/>
            <person name="Palsikar V.B."/>
            <person name="Zhang X."/>
            <person name="Suruliraj S."/>
            <person name="Perna N.T."/>
            <person name="Plunkett G."/>
            <person name="Warren W."/>
            <person name="Mitreva M."/>
            <person name="Mardis E.R."/>
            <person name="Wilson R.K."/>
        </authorList>
    </citation>
    <scope>NUCLEOTIDE SEQUENCE [LARGE SCALE GENOMIC DNA]</scope>
    <source>
        <strain evidence="1 2">DSM 4568</strain>
    </source>
</reference>
<dbReference type="RefSeq" id="WP_016536024.1">
    <property type="nucleotide sequence ID" value="NZ_KE161030.1"/>
</dbReference>
<accession>S3IVI6</accession>
<dbReference type="EMBL" id="ATDT01000010">
    <property type="protein sequence ID" value="EPF17733.1"/>
    <property type="molecule type" value="Genomic_DNA"/>
</dbReference>
<dbReference type="OrthoDB" id="6912764at2"/>
<dbReference type="STRING" id="566551.HMPREF0201_01713"/>
<name>S3IVI6_9ENTR</name>
<protein>
    <submittedName>
        <fullName evidence="1">Uncharacterized protein</fullName>
    </submittedName>
</protein>
<sequence>MNIIALAHIHALKYPGCYSLFDPASLKVADPDNTTVITFAGSSLPARRMSALDRLDVAPEGDIVLSYFDSSPLGPQLLWDAAHRLPVGKTLYLQASDEVAEILSRSYYRDAFCETARTSSGVRSFTKTGALMAEADRGLDAWSFCIPTGNGDPALLNDCVARILALNIPQFEIILCGRPREDFLYWQQVRIVGEDISAPPVHITRKKNVLAQEAHYPNLCILHDRVLLPLNFYQAVRQFGDDYPFVGFQSFWFADKWQAVPRRYSDTDVATVLPDINFRAGRVERKNRRLFESMRQSYRHPERASFGREYLTGSLYLCKKSVWAHLPQNEDLYWQEYEDVEQGLCAAAAGIPSRINPYSLTSSNFYRSVFHCLGRTLCMKKNGRVTLQRAPQELWGFPRRPHLGISQATAVARLSEFAHRYIGDDSLVRQSKSLIGVRRYILIARLLWAAKGDTTNLVDDWHSLVLCEPAIPQDKEYLQSVLDSIAGNARKKINWLRHPSLSRQLYNNPFSSPFLSDDGKPVFAGPPLRAIGSLISAVWLKYGCSHTAIRLPLFELWRLLISCNDVSHTNNSGVSHEKG</sequence>
<evidence type="ECO:0000313" key="2">
    <source>
        <dbReference type="Proteomes" id="UP000014585"/>
    </source>
</evidence>
<gene>
    <name evidence="1" type="ORF">HMPREF0201_01713</name>
</gene>
<dbReference type="AlphaFoldDB" id="S3IVI6"/>